<reference evidence="2 3" key="1">
    <citation type="submission" date="2020-03" db="EMBL/GenBank/DDBJ databases">
        <title>Sequencing the genomes of 1000 actinobacteria strains.</title>
        <authorList>
            <person name="Klenk H.-P."/>
        </authorList>
    </citation>
    <scope>NUCLEOTIDE SEQUENCE [LARGE SCALE GENOMIC DNA]</scope>
    <source>
        <strain evidence="2 3">DSM 45668</strain>
    </source>
</reference>
<proteinExistence type="predicted"/>
<protein>
    <submittedName>
        <fullName evidence="2">DNA-binding MarR family transcriptional regulator</fullName>
    </submittedName>
</protein>
<dbReference type="SMART" id="SM00347">
    <property type="entry name" value="HTH_MARR"/>
    <property type="match status" value="1"/>
</dbReference>
<dbReference type="Pfam" id="PF12802">
    <property type="entry name" value="MarR_2"/>
    <property type="match status" value="1"/>
</dbReference>
<accession>A0ABX0SZJ1</accession>
<dbReference type="InterPro" id="IPR000835">
    <property type="entry name" value="HTH_MarR-typ"/>
</dbReference>
<dbReference type="SUPFAM" id="SSF46785">
    <property type="entry name" value="Winged helix' DNA-binding domain"/>
    <property type="match status" value="1"/>
</dbReference>
<dbReference type="PANTHER" id="PTHR39515">
    <property type="entry name" value="CONSERVED PROTEIN"/>
    <property type="match status" value="1"/>
</dbReference>
<gene>
    <name evidence="2" type="ORF">FHX46_004550</name>
</gene>
<dbReference type="PROSITE" id="PS50995">
    <property type="entry name" value="HTH_MARR_2"/>
    <property type="match status" value="1"/>
</dbReference>
<dbReference type="InterPro" id="IPR036388">
    <property type="entry name" value="WH-like_DNA-bd_sf"/>
</dbReference>
<comment type="caution">
    <text evidence="2">The sequence shown here is derived from an EMBL/GenBank/DDBJ whole genome shotgun (WGS) entry which is preliminary data.</text>
</comment>
<keyword evidence="3" id="KW-1185">Reference proteome</keyword>
<organism evidence="2 3">
    <name type="scientific">Amycolatopsis viridis</name>
    <dbReference type="NCBI Taxonomy" id="185678"/>
    <lineage>
        <taxon>Bacteria</taxon>
        <taxon>Bacillati</taxon>
        <taxon>Actinomycetota</taxon>
        <taxon>Actinomycetes</taxon>
        <taxon>Pseudonocardiales</taxon>
        <taxon>Pseudonocardiaceae</taxon>
        <taxon>Amycolatopsis</taxon>
    </lineage>
</organism>
<dbReference type="PANTHER" id="PTHR39515:SF2">
    <property type="entry name" value="HTH-TYPE TRANSCRIPTIONAL REGULATOR RV0880"/>
    <property type="match status" value="1"/>
</dbReference>
<dbReference type="EMBL" id="JAANOU010000001">
    <property type="protein sequence ID" value="NIH82020.1"/>
    <property type="molecule type" value="Genomic_DNA"/>
</dbReference>
<dbReference type="InterPro" id="IPR036390">
    <property type="entry name" value="WH_DNA-bd_sf"/>
</dbReference>
<dbReference type="InterPro" id="IPR052526">
    <property type="entry name" value="HTH-type_Bedaq_tolerance"/>
</dbReference>
<dbReference type="GO" id="GO:0003677">
    <property type="term" value="F:DNA binding"/>
    <property type="evidence" value="ECO:0007669"/>
    <property type="project" value="UniProtKB-KW"/>
</dbReference>
<evidence type="ECO:0000259" key="1">
    <source>
        <dbReference type="PROSITE" id="PS50995"/>
    </source>
</evidence>
<dbReference type="Gene3D" id="1.10.10.10">
    <property type="entry name" value="Winged helix-like DNA-binding domain superfamily/Winged helix DNA-binding domain"/>
    <property type="match status" value="1"/>
</dbReference>
<evidence type="ECO:0000313" key="2">
    <source>
        <dbReference type="EMBL" id="NIH82020.1"/>
    </source>
</evidence>
<feature type="domain" description="HTH marR-type" evidence="1">
    <location>
        <begin position="1"/>
        <end position="140"/>
    </location>
</feature>
<sequence length="146" mass="15728">MRDLAENLMTTTAGLRRVVRRRVRETLPHAPLRAGQVELLRVVESHPGIGVAAAARALHLAGNSVSTLVNQLVDAGLLERRADPADRRAARLELTGAARTRLASWRRTRTGFVASAVATLSSADRDAIEAALPALGRLIDALQEEK</sequence>
<name>A0ABX0SZJ1_9PSEU</name>
<dbReference type="RefSeq" id="WP_313886223.1">
    <property type="nucleotide sequence ID" value="NZ_JAANOU010000001.1"/>
</dbReference>
<keyword evidence="2" id="KW-0238">DNA-binding</keyword>
<dbReference type="Proteomes" id="UP000754495">
    <property type="component" value="Unassembled WGS sequence"/>
</dbReference>
<evidence type="ECO:0000313" key="3">
    <source>
        <dbReference type="Proteomes" id="UP000754495"/>
    </source>
</evidence>